<feature type="transmembrane region" description="Helical" evidence="5">
    <location>
        <begin position="350"/>
        <end position="370"/>
    </location>
</feature>
<feature type="transmembrane region" description="Helical" evidence="5">
    <location>
        <begin position="58"/>
        <end position="78"/>
    </location>
</feature>
<gene>
    <name evidence="7" type="ORF">K1Y72_10725</name>
</gene>
<dbReference type="EMBL" id="JAIBOA010000005">
    <property type="protein sequence ID" value="MBW8482844.1"/>
    <property type="molecule type" value="Genomic_DNA"/>
</dbReference>
<dbReference type="Pfam" id="PF07690">
    <property type="entry name" value="MFS_1"/>
    <property type="match status" value="1"/>
</dbReference>
<reference evidence="7 8" key="1">
    <citation type="submission" date="2021-07" db="EMBL/GenBank/DDBJ databases">
        <title>Actinomadura sp. PM05-2 isolated from lichen.</title>
        <authorList>
            <person name="Somphong A."/>
            <person name="Phongsopitanun W."/>
            <person name="Tanasupawat S."/>
            <person name="Peongsungnone V."/>
        </authorList>
    </citation>
    <scope>NUCLEOTIDE SEQUENCE [LARGE SCALE GENOMIC DNA]</scope>
    <source>
        <strain evidence="7 8">PM05-2</strain>
    </source>
</reference>
<feature type="domain" description="Major facilitator superfamily (MFS) profile" evidence="6">
    <location>
        <begin position="24"/>
        <end position="470"/>
    </location>
</feature>
<accession>A0ABS7FSX5</accession>
<evidence type="ECO:0000259" key="6">
    <source>
        <dbReference type="PROSITE" id="PS50850"/>
    </source>
</evidence>
<feature type="transmembrane region" description="Helical" evidence="5">
    <location>
        <begin position="215"/>
        <end position="234"/>
    </location>
</feature>
<dbReference type="PANTHER" id="PTHR42718">
    <property type="entry name" value="MAJOR FACILITATOR SUPERFAMILY MULTIDRUG TRANSPORTER MFSC"/>
    <property type="match status" value="1"/>
</dbReference>
<feature type="transmembrane region" description="Helical" evidence="5">
    <location>
        <begin position="273"/>
        <end position="301"/>
    </location>
</feature>
<feature type="transmembrane region" description="Helical" evidence="5">
    <location>
        <begin position="443"/>
        <end position="463"/>
    </location>
</feature>
<sequence length="471" mass="47843">MTQTTEAPPAGARRAPAPRPGAALLAVILLGQFMAILDTNIVNVALPTLRADLRASGAALQLIVAGYVAAYAVLLVTGARLGDLLGHRRMFLAGLAAFTAASLACGLAPGTGSLIAFRLAQGAAAALLTPQVMSMIQLGFADGARARALGYHAAVIAGGVVVGQVAGGLLVSADLFGTGWRSVFLVNVPIGLALLAVAPRVLPDGERRRDGGVDLPGLLLLTPAVLLFVLPLILGRELGWPAWTWASLAASAVLAPVFAVVERRVAARGGRPLLNLALLRVPGLAQAALGTALGPFVWGAYLFTTTLHLQGDLRYGALESGLAFVPAVAAFALIGLNWRRLPARWHGRLVPLGFATAGAALLALGPLAGGGALYEALTAVIGLGLGAMPIAMTAALHRVPVRDASDGSGLLLTLMQLGSVVGVAAVGTLFLELAGDGGSTRHAEYGTGWALGGLAIAAAAMTLPRARRARD</sequence>
<dbReference type="PRINTS" id="PR01036">
    <property type="entry name" value="TCRTETB"/>
</dbReference>
<name>A0ABS7FSX5_9ACTN</name>
<dbReference type="PANTHER" id="PTHR42718:SF39">
    <property type="entry name" value="ACTINORHODIN TRANSPORTER-RELATED"/>
    <property type="match status" value="1"/>
</dbReference>
<feature type="transmembrane region" description="Helical" evidence="5">
    <location>
        <begin position="240"/>
        <end position="261"/>
    </location>
</feature>
<feature type="transmembrane region" description="Helical" evidence="5">
    <location>
        <begin position="21"/>
        <end position="46"/>
    </location>
</feature>
<evidence type="ECO:0000256" key="1">
    <source>
        <dbReference type="ARBA" id="ARBA00004651"/>
    </source>
</evidence>
<feature type="transmembrane region" description="Helical" evidence="5">
    <location>
        <begin position="321"/>
        <end position="338"/>
    </location>
</feature>
<dbReference type="InterPro" id="IPR011701">
    <property type="entry name" value="MFS"/>
</dbReference>
<feature type="transmembrane region" description="Helical" evidence="5">
    <location>
        <begin position="376"/>
        <end position="397"/>
    </location>
</feature>
<dbReference type="RefSeq" id="WP_220165631.1">
    <property type="nucleotide sequence ID" value="NZ_JAIBOA010000005.1"/>
</dbReference>
<comment type="subcellular location">
    <subcellularLocation>
        <location evidence="1">Cell membrane</location>
        <topology evidence="1">Multi-pass membrane protein</topology>
    </subcellularLocation>
</comment>
<dbReference type="Proteomes" id="UP000774570">
    <property type="component" value="Unassembled WGS sequence"/>
</dbReference>
<keyword evidence="2 5" id="KW-0812">Transmembrane</keyword>
<keyword evidence="3 5" id="KW-1133">Transmembrane helix</keyword>
<dbReference type="InterPro" id="IPR036259">
    <property type="entry name" value="MFS_trans_sf"/>
</dbReference>
<protein>
    <submittedName>
        <fullName evidence="7">MFS transporter</fullName>
    </submittedName>
</protein>
<evidence type="ECO:0000256" key="3">
    <source>
        <dbReference type="ARBA" id="ARBA00022989"/>
    </source>
</evidence>
<proteinExistence type="predicted"/>
<comment type="caution">
    <text evidence="7">The sequence shown here is derived from an EMBL/GenBank/DDBJ whole genome shotgun (WGS) entry which is preliminary data.</text>
</comment>
<dbReference type="Gene3D" id="1.20.1250.20">
    <property type="entry name" value="MFS general substrate transporter like domains"/>
    <property type="match status" value="1"/>
</dbReference>
<evidence type="ECO:0000256" key="4">
    <source>
        <dbReference type="ARBA" id="ARBA00023136"/>
    </source>
</evidence>
<dbReference type="SUPFAM" id="SSF103473">
    <property type="entry name" value="MFS general substrate transporter"/>
    <property type="match status" value="1"/>
</dbReference>
<feature type="transmembrane region" description="Helical" evidence="5">
    <location>
        <begin position="90"/>
        <end position="109"/>
    </location>
</feature>
<feature type="transmembrane region" description="Helical" evidence="5">
    <location>
        <begin position="148"/>
        <end position="171"/>
    </location>
</feature>
<keyword evidence="8" id="KW-1185">Reference proteome</keyword>
<dbReference type="InterPro" id="IPR020846">
    <property type="entry name" value="MFS_dom"/>
</dbReference>
<evidence type="ECO:0000256" key="2">
    <source>
        <dbReference type="ARBA" id="ARBA00022692"/>
    </source>
</evidence>
<evidence type="ECO:0000313" key="8">
    <source>
        <dbReference type="Proteomes" id="UP000774570"/>
    </source>
</evidence>
<evidence type="ECO:0000313" key="7">
    <source>
        <dbReference type="EMBL" id="MBW8482844.1"/>
    </source>
</evidence>
<evidence type="ECO:0000256" key="5">
    <source>
        <dbReference type="SAM" id="Phobius"/>
    </source>
</evidence>
<feature type="transmembrane region" description="Helical" evidence="5">
    <location>
        <begin position="183"/>
        <end position="203"/>
    </location>
</feature>
<feature type="transmembrane region" description="Helical" evidence="5">
    <location>
        <begin position="409"/>
        <end position="431"/>
    </location>
</feature>
<feature type="transmembrane region" description="Helical" evidence="5">
    <location>
        <begin position="115"/>
        <end position="136"/>
    </location>
</feature>
<keyword evidence="4 5" id="KW-0472">Membrane</keyword>
<dbReference type="PROSITE" id="PS50850">
    <property type="entry name" value="MFS"/>
    <property type="match status" value="1"/>
</dbReference>
<organism evidence="7 8">
    <name type="scientific">Actinomadura parmotrematis</name>
    <dbReference type="NCBI Taxonomy" id="2864039"/>
    <lineage>
        <taxon>Bacteria</taxon>
        <taxon>Bacillati</taxon>
        <taxon>Actinomycetota</taxon>
        <taxon>Actinomycetes</taxon>
        <taxon>Streptosporangiales</taxon>
        <taxon>Thermomonosporaceae</taxon>
        <taxon>Actinomadura</taxon>
    </lineage>
</organism>